<reference evidence="2 3" key="1">
    <citation type="journal article" date="2011" name="BMC Genomics">
        <title>Insight into cross-talk between intra-amoebal pathogens.</title>
        <authorList>
            <person name="Gimenez G."/>
            <person name="Bertelli C."/>
            <person name="Moliner C."/>
            <person name="Robert C."/>
            <person name="Raoult D."/>
            <person name="Fournier P.E."/>
            <person name="Greub G."/>
        </authorList>
    </citation>
    <scope>NUCLEOTIDE SEQUENCE [LARGE SCALE GENOMIC DNA]</scope>
    <source>
        <strain evidence="2 3">LLAP12</strain>
    </source>
</reference>
<dbReference type="HOGENOM" id="CLU_1270987_0_0_6"/>
<dbReference type="EMBL" id="JH413832">
    <property type="protein sequence ID" value="EHL30346.1"/>
    <property type="molecule type" value="Genomic_DNA"/>
</dbReference>
<protein>
    <submittedName>
        <fullName evidence="2">Uncharacterized protein</fullName>
    </submittedName>
</protein>
<dbReference type="InParanoid" id="G9EQX5"/>
<dbReference type="OrthoDB" id="5653662at2"/>
<proteinExistence type="predicted"/>
<organism evidence="2 3">
    <name type="scientific">Legionella drancourtii LLAP12</name>
    <dbReference type="NCBI Taxonomy" id="658187"/>
    <lineage>
        <taxon>Bacteria</taxon>
        <taxon>Pseudomonadati</taxon>
        <taxon>Pseudomonadota</taxon>
        <taxon>Gammaproteobacteria</taxon>
        <taxon>Legionellales</taxon>
        <taxon>Legionellaceae</taxon>
        <taxon>Legionella</taxon>
    </lineage>
</organism>
<feature type="region of interest" description="Disordered" evidence="1">
    <location>
        <begin position="1"/>
        <end position="30"/>
    </location>
</feature>
<keyword evidence="3" id="KW-1185">Reference proteome</keyword>
<dbReference type="RefSeq" id="WP_006871581.1">
    <property type="nucleotide sequence ID" value="NZ_JH413832.1"/>
</dbReference>
<evidence type="ECO:0000313" key="3">
    <source>
        <dbReference type="Proteomes" id="UP000002770"/>
    </source>
</evidence>
<dbReference type="STRING" id="658187.LDG_7679"/>
<evidence type="ECO:0000256" key="1">
    <source>
        <dbReference type="SAM" id="MobiDB-lite"/>
    </source>
</evidence>
<gene>
    <name evidence="2" type="ORF">LDG_7679</name>
</gene>
<accession>G9EQX5</accession>
<dbReference type="AlphaFoldDB" id="G9EQX5"/>
<dbReference type="eggNOG" id="ENOG5031EMF">
    <property type="taxonomic scope" value="Bacteria"/>
</dbReference>
<name>G9EQX5_9GAMM</name>
<sequence>MKIDELAPWTSEQQAQTKKPHPANFGNWLGESEDWVKEPNWQQLISPTQQSTGDEYYWQHQTQLQQSRLHFDALPQENRQQQPIMDTTETSIFATTTKQEPTALMEERSQLNDLGPYRENYDACAKKFAPLIHALIQALEQSTLPLATSNKKTTQVTNNQDNSIKWVNESLNRRIQFKNNHLFIQGEHAELTLNLHSCDKKEQKKLIQLIQNHLKQKGLVLSRLIINGVNND</sequence>
<dbReference type="Proteomes" id="UP000002770">
    <property type="component" value="Unassembled WGS sequence"/>
</dbReference>
<evidence type="ECO:0000313" key="2">
    <source>
        <dbReference type="EMBL" id="EHL30346.1"/>
    </source>
</evidence>